<organism evidence="2 5">
    <name type="scientific">Caldiarchaeum subterraneum</name>
    <dbReference type="NCBI Taxonomy" id="311458"/>
    <lineage>
        <taxon>Archaea</taxon>
        <taxon>Nitrososphaerota</taxon>
        <taxon>Candidatus Caldarchaeales</taxon>
        <taxon>Candidatus Caldarchaeaceae</taxon>
        <taxon>Candidatus Caldarchaeum</taxon>
    </lineage>
</organism>
<feature type="transmembrane region" description="Helical" evidence="1">
    <location>
        <begin position="143"/>
        <end position="162"/>
    </location>
</feature>
<dbReference type="AlphaFoldDB" id="Q4LEE1"/>
<accession>Q4LEE1</accession>
<evidence type="ECO:0000256" key="1">
    <source>
        <dbReference type="SAM" id="Phobius"/>
    </source>
</evidence>
<keyword evidence="1" id="KW-0812">Transmembrane</keyword>
<reference evidence="2 5" key="2">
    <citation type="journal article" date="2011" name="Nucleic Acids Res.">
        <title>Insights into the evolution of Archaea and eukaryotic protein modifier systems revealed by the genome of a novel archaeal group.</title>
        <authorList>
            <person name="Nunoura T."/>
            <person name="Takaki Y."/>
            <person name="Kakuta J."/>
            <person name="Nishi S."/>
            <person name="Sugahara J."/>
            <person name="Kazama H."/>
            <person name="Chee G."/>
            <person name="Hattori M."/>
            <person name="Kanai A."/>
            <person name="Atomi H."/>
            <person name="Takai K."/>
            <person name="Takami H."/>
        </authorList>
    </citation>
    <scope>NUCLEOTIDE SEQUENCE [LARGE SCALE GENOMIC DNA]</scope>
</reference>
<dbReference type="BioCyc" id="CCAL311458:G131R-1765-MONOMER"/>
<feature type="transmembrane region" description="Helical" evidence="1">
    <location>
        <begin position="77"/>
        <end position="104"/>
    </location>
</feature>
<name>Q4LEE1_CALS0</name>
<dbReference type="Proteomes" id="UP000008120">
    <property type="component" value="Chromosome"/>
</dbReference>
<keyword evidence="1" id="KW-0472">Membrane</keyword>
<keyword evidence="1" id="KW-1133">Transmembrane helix</keyword>
<dbReference type="EMBL" id="BA000048">
    <property type="protein sequence ID" value="BAJ51587.1"/>
    <property type="molecule type" value="Genomic_DNA"/>
</dbReference>
<sequence>MEERSTKTLALILMLFVFSIQPVFADGGEEVNKELGWLAIGAGVLATLPFNAYNFLRRFITAFIPDARDISRKLALIYKPALHFHIAVNSAGTLAAFSHGFALIRYLDPISLSLTVVIAAVMVSGYFLMLVSNRYSKALNKVIHTQIVITALLIVLIILHVITAED</sequence>
<dbReference type="KEGG" id="csu:CSUB_C1736"/>
<proteinExistence type="predicted"/>
<evidence type="ECO:0000313" key="3">
    <source>
        <dbReference type="EMBL" id="BAJ49003.1"/>
    </source>
</evidence>
<evidence type="ECO:0000313" key="4">
    <source>
        <dbReference type="EMBL" id="BAJ51587.1"/>
    </source>
</evidence>
<feature type="transmembrane region" description="Helical" evidence="1">
    <location>
        <begin position="110"/>
        <end position="131"/>
    </location>
</feature>
<evidence type="ECO:0000313" key="2">
    <source>
        <dbReference type="EMBL" id="BAE03282.1"/>
    </source>
</evidence>
<feature type="transmembrane region" description="Helical" evidence="1">
    <location>
        <begin position="35"/>
        <end position="56"/>
    </location>
</feature>
<dbReference type="EMBL" id="AP011878">
    <property type="protein sequence ID" value="BAJ49003.1"/>
    <property type="molecule type" value="Genomic_DNA"/>
</dbReference>
<protein>
    <submittedName>
        <fullName evidence="2">Uncharacterized protein</fullName>
    </submittedName>
</protein>
<gene>
    <name evidence="4" type="ORF">CSUB_C1736</name>
    <name evidence="2" type="ORF">HGI-13</name>
    <name evidence="3" type="ORF">HGMM_F16H02C15</name>
</gene>
<dbReference type="EMBL" id="AB201309">
    <property type="protein sequence ID" value="BAE03282.1"/>
    <property type="molecule type" value="Genomic_DNA"/>
</dbReference>
<reference evidence="2 5" key="1">
    <citation type="journal article" date="2005" name="Environ. Microbiol.">
        <title>Genetic and functional properties of uncultivated thermophilic crenarchaeotes from a subsurface gold mine as revealed by analysis of genome fragments.</title>
        <authorList>
            <person name="Nunoura T."/>
            <person name="Hirayama H."/>
            <person name="Takami H."/>
            <person name="Oida H."/>
            <person name="Nishi S."/>
            <person name="Shimamura S."/>
            <person name="Suzuki Y."/>
            <person name="Inagaki F."/>
            <person name="Takai K."/>
            <person name="Nealson K.H."/>
            <person name="Horikoshi K."/>
        </authorList>
    </citation>
    <scope>NUCLEOTIDE SEQUENCE [LARGE SCALE GENOMIC DNA]</scope>
</reference>
<evidence type="ECO:0000313" key="5">
    <source>
        <dbReference type="Proteomes" id="UP000008120"/>
    </source>
</evidence>